<accession>A0AAU8EE17</accession>
<dbReference type="InterPro" id="IPR023211">
    <property type="entry name" value="DNA_pol_palm_dom_sf"/>
</dbReference>
<proteinExistence type="predicted"/>
<gene>
    <name evidence="1" type="ORF">vBKpn2P2_65</name>
</gene>
<reference evidence="1" key="1">
    <citation type="submission" date="2024-05" db="EMBL/GenBank/DDBJ databases">
        <authorList>
            <person name="Ferriol-Gonzalez C."/>
            <person name="Concha-Eloko R."/>
            <person name="Bernabeu-Gimeno M."/>
            <person name="Fernandez-Cuenca F."/>
            <person name="Canada-Garcia J.E."/>
            <person name="Garcia-Cobos S."/>
            <person name="Sanjuan R."/>
            <person name="Domingo-Calap P."/>
        </authorList>
    </citation>
    <scope>NUCLEOTIDE SEQUENCE</scope>
</reference>
<evidence type="ECO:0000313" key="1">
    <source>
        <dbReference type="EMBL" id="XCG96913.1"/>
    </source>
</evidence>
<sequence length="658" mass="74893">MRKDAIGFFWEDLPPAAKQKKEKVKKMPVKKVWERPDYLPGLEAAMRFAANDPCMTDGELIEMYLAQETFIYDIEIYKNYFIAAFKGVKFGKVIYFEMFAGGSIDIDKYKWMLSNFRTVGFNSRNFDNTLSYLACAGLGCDRLKEAADRIIVEEWAPWDVLTSMGVKKFWHDHIDIQEVAPGVRTSLKLYGGRMHMKKLQDLPFPPHWALSYEQAAIVRFYCINDLDTTIQLFLELDEQIHLREVMSMEYGIDLRSKSDAQIAEAVIKHEMKEMLGYMPQKGYVEVGRSFRYHPPTWLQFKTPLMQSVYDVVRNSVFKVAEDGKIKQPATMNTLKFTMNKTTYNMGIGGLHSCEELLQVVPANDEEMWDADVTSYYPICIINQQLYPEHLGPRFIDIFVRIVQRRIEAKMAHDDKTAQTLKIVVNGSYGKFGSPYSILYAPNLIIQTTLTGQLALLMLIETFELNGIEVVSANTDGIVVKPNKAKSQRAKEIIKEWEQVTGFEMELNQYLRLNSANVNNYVAIKADGKAKRKGWFGETGLSKNAEGEIIMDAIVAQLRDGTPVAKTITECKDIRKFVCIKTVAGGAAQGETPLGKVVRWYYSSEPQPEIQIVKTGGRVGKTMGGKPMMELEDQLPNDIAYDVYIEKAEKLLEKLAYAA</sequence>
<protein>
    <submittedName>
        <fullName evidence="1">DNA polymerase</fullName>
    </submittedName>
</protein>
<dbReference type="Gene3D" id="3.90.1600.10">
    <property type="entry name" value="Palm domain of DNA polymerase"/>
    <property type="match status" value="1"/>
</dbReference>
<dbReference type="EMBL" id="PP848851">
    <property type="protein sequence ID" value="XCG96913.1"/>
    <property type="molecule type" value="Genomic_DNA"/>
</dbReference>
<dbReference type="InterPro" id="IPR043502">
    <property type="entry name" value="DNA/RNA_pol_sf"/>
</dbReference>
<organism evidence="1">
    <name type="scientific">Klebsiella phage vB_Kpn2-P2</name>
    <dbReference type="NCBI Taxonomy" id="3230849"/>
    <lineage>
        <taxon>Viruses</taxon>
    </lineage>
</organism>
<dbReference type="SUPFAM" id="SSF56672">
    <property type="entry name" value="DNA/RNA polymerases"/>
    <property type="match status" value="1"/>
</dbReference>
<name>A0AAU8EE17_9VIRU</name>